<dbReference type="Proteomes" id="UP001274896">
    <property type="component" value="Unassembled WGS sequence"/>
</dbReference>
<feature type="signal peptide" evidence="1">
    <location>
        <begin position="1"/>
        <end position="18"/>
    </location>
</feature>
<proteinExistence type="predicted"/>
<keyword evidence="3" id="KW-1185">Reference proteome</keyword>
<organism evidence="2 3">
    <name type="scientific">Hemibagrus guttatus</name>
    <dbReference type="NCBI Taxonomy" id="175788"/>
    <lineage>
        <taxon>Eukaryota</taxon>
        <taxon>Metazoa</taxon>
        <taxon>Chordata</taxon>
        <taxon>Craniata</taxon>
        <taxon>Vertebrata</taxon>
        <taxon>Euteleostomi</taxon>
        <taxon>Actinopterygii</taxon>
        <taxon>Neopterygii</taxon>
        <taxon>Teleostei</taxon>
        <taxon>Ostariophysi</taxon>
        <taxon>Siluriformes</taxon>
        <taxon>Bagridae</taxon>
        <taxon>Hemibagrus</taxon>
    </lineage>
</organism>
<evidence type="ECO:0000313" key="2">
    <source>
        <dbReference type="EMBL" id="KAK3512297.1"/>
    </source>
</evidence>
<dbReference type="AlphaFoldDB" id="A0AAE0UPE9"/>
<accession>A0AAE0UPE9</accession>
<evidence type="ECO:0008006" key="4">
    <source>
        <dbReference type="Google" id="ProtNLM"/>
    </source>
</evidence>
<gene>
    <name evidence="2" type="ORF">QTP70_003280</name>
</gene>
<evidence type="ECO:0000256" key="1">
    <source>
        <dbReference type="SAM" id="SignalP"/>
    </source>
</evidence>
<evidence type="ECO:0000313" key="3">
    <source>
        <dbReference type="Proteomes" id="UP001274896"/>
    </source>
</evidence>
<feature type="chain" id="PRO_5041916170" description="Secreted protein" evidence="1">
    <location>
        <begin position="19"/>
        <end position="74"/>
    </location>
</feature>
<reference evidence="2" key="1">
    <citation type="submission" date="2023-06" db="EMBL/GenBank/DDBJ databases">
        <title>Male Hemibagrus guttatus genome.</title>
        <authorList>
            <person name="Bian C."/>
        </authorList>
    </citation>
    <scope>NUCLEOTIDE SEQUENCE</scope>
    <source>
        <strain evidence="2">Male_cb2023</strain>
        <tissue evidence="2">Muscle</tissue>
    </source>
</reference>
<dbReference type="EMBL" id="JAUCMX010000023">
    <property type="protein sequence ID" value="KAK3512297.1"/>
    <property type="molecule type" value="Genomic_DNA"/>
</dbReference>
<keyword evidence="1" id="KW-0732">Signal</keyword>
<name>A0AAE0UPE9_9TELE</name>
<protein>
    <recommendedName>
        <fullName evidence="4">Secreted protein</fullName>
    </recommendedName>
</protein>
<sequence length="74" mass="8436">MFYGIVLGSTILMACTLAELEQQSSRTTFPRHYAPSDWHLEIVPVPVDLQREEANPTRILRHPEMDQLQLVSAS</sequence>
<comment type="caution">
    <text evidence="2">The sequence shown here is derived from an EMBL/GenBank/DDBJ whole genome shotgun (WGS) entry which is preliminary data.</text>
</comment>